<evidence type="ECO:0000313" key="1">
    <source>
        <dbReference type="EMBL" id="MBU2873428.1"/>
    </source>
</evidence>
<dbReference type="Pfam" id="PF07396">
    <property type="entry name" value="Porin_O_P"/>
    <property type="match status" value="1"/>
</dbReference>
<keyword evidence="2" id="KW-1185">Reference proteome</keyword>
<dbReference type="EMBL" id="JAHKPV010000001">
    <property type="protein sequence ID" value="MBU2873428.1"/>
    <property type="molecule type" value="Genomic_DNA"/>
</dbReference>
<dbReference type="InterPro" id="IPR010870">
    <property type="entry name" value="Porin_O/P"/>
</dbReference>
<accession>A0ABS6A843</accession>
<proteinExistence type="predicted"/>
<dbReference type="Proteomes" id="UP000753376">
    <property type="component" value="Unassembled WGS sequence"/>
</dbReference>
<name>A0ABS6A843_9GAMM</name>
<evidence type="ECO:0000313" key="2">
    <source>
        <dbReference type="Proteomes" id="UP000753376"/>
    </source>
</evidence>
<comment type="caution">
    <text evidence="1">The sequence shown here is derived from an EMBL/GenBank/DDBJ whole genome shotgun (WGS) entry which is preliminary data.</text>
</comment>
<protein>
    <submittedName>
        <fullName evidence="1">Porin</fullName>
    </submittedName>
</protein>
<sequence>MRDQVRWAGLVAWLTLLFLLQPLMLQAEPLELDFSGYIAAGVDHYGAFYDEKGEPHTTHGVLRNAKLELELDWGRFWSAEIDGSYEVRDDKREAELGDAYVQYETSDRYKITLGRFKEPFGFERLSSYSTINTSERSLVTSAFAPGRSQGLTVGRFRKSTTWVLGVFTNEPEGESTRAVTGRYTLAPIRADGRVLHLGIAASWRDLGDERFQIKERGEVFSADNVIRSPRFDAREGTLLGLEGAWLSGRLSLVAEAMAQQVTRVNGEHWWFTGAYVQAGVFLTNDHRRYKRGEFKRPEPTSRAGAIELVARYSAIDLQDQKLGAQAEVALLGANYYWDDRLQLRLNWLMPGIEGNVLTPEPEGNALTFRVLFRY</sequence>
<organism evidence="1 2">
    <name type="scientific">Marinobacter salexigens</name>
    <dbReference type="NCBI Taxonomy" id="1925763"/>
    <lineage>
        <taxon>Bacteria</taxon>
        <taxon>Pseudomonadati</taxon>
        <taxon>Pseudomonadota</taxon>
        <taxon>Gammaproteobacteria</taxon>
        <taxon>Pseudomonadales</taxon>
        <taxon>Marinobacteraceae</taxon>
        <taxon>Marinobacter</taxon>
    </lineage>
</organism>
<reference evidence="1 2" key="1">
    <citation type="submission" date="2021-05" db="EMBL/GenBank/DDBJ databases">
        <title>Draft genomes of bacteria isolated from model marine particles.</title>
        <authorList>
            <person name="Datta M.S."/>
            <person name="Schwartzman J.A."/>
            <person name="Enke T.N."/>
            <person name="Saavedra J."/>
            <person name="Cermak N."/>
            <person name="Cordero O.X."/>
        </authorList>
    </citation>
    <scope>NUCLEOTIDE SEQUENCE [LARGE SCALE GENOMIC DNA]</scope>
    <source>
        <strain evidence="1 2">D2M19</strain>
    </source>
</reference>
<gene>
    <name evidence="1" type="ORF">KO508_05330</name>
</gene>
<dbReference type="RefSeq" id="WP_216007243.1">
    <property type="nucleotide sequence ID" value="NZ_JAHKPV010000001.1"/>
</dbReference>